<comment type="caution">
    <text evidence="1">The sequence shown here is derived from an EMBL/GenBank/DDBJ whole genome shotgun (WGS) entry which is preliminary data.</text>
</comment>
<name>A0A081RU40_PHOTE</name>
<organism evidence="1 2">
    <name type="scientific">Photorhabdus temperata subsp. temperata Meg1</name>
    <dbReference type="NCBI Taxonomy" id="1393735"/>
    <lineage>
        <taxon>Bacteria</taxon>
        <taxon>Pseudomonadati</taxon>
        <taxon>Pseudomonadota</taxon>
        <taxon>Gammaproteobacteria</taxon>
        <taxon>Enterobacterales</taxon>
        <taxon>Morganellaceae</taxon>
        <taxon>Photorhabdus</taxon>
    </lineage>
</organism>
<dbReference type="PATRIC" id="fig|1393735.3.peg.3237"/>
<evidence type="ECO:0000313" key="1">
    <source>
        <dbReference type="EMBL" id="KER02193.1"/>
    </source>
</evidence>
<dbReference type="InterPro" id="IPR021815">
    <property type="entry name" value="TsiV"/>
</dbReference>
<evidence type="ECO:0008006" key="3">
    <source>
        <dbReference type="Google" id="ProtNLM"/>
    </source>
</evidence>
<dbReference type="AlphaFoldDB" id="A0A081RU40"/>
<accession>A0A081RU40</accession>
<proteinExistence type="predicted"/>
<reference evidence="1 2" key="1">
    <citation type="submission" date="2014-03" db="EMBL/GenBank/DDBJ databases">
        <title>Draft Genome of Photorhabdus temperata Meg1.</title>
        <authorList>
            <person name="Hurst S.G.IV."/>
            <person name="Morris K."/>
            <person name="Thomas K."/>
            <person name="Tisa L.S."/>
        </authorList>
    </citation>
    <scope>NUCLEOTIDE SEQUENCE [LARGE SCALE GENOMIC DNA]</scope>
    <source>
        <strain evidence="1 2">Meg1</strain>
    </source>
</reference>
<gene>
    <name evidence="1" type="ORF">MEG1DRAFT_03174</name>
</gene>
<protein>
    <recommendedName>
        <fullName evidence="3">DUF3396 domain-containing protein</fullName>
    </recommendedName>
</protein>
<dbReference type="EMBL" id="JGVH01000054">
    <property type="protein sequence ID" value="KER02193.1"/>
    <property type="molecule type" value="Genomic_DNA"/>
</dbReference>
<dbReference type="Pfam" id="PF11876">
    <property type="entry name" value="TsiV"/>
    <property type="match status" value="1"/>
</dbReference>
<dbReference type="Proteomes" id="UP000028002">
    <property type="component" value="Unassembled WGS sequence"/>
</dbReference>
<evidence type="ECO:0000313" key="2">
    <source>
        <dbReference type="Proteomes" id="UP000028002"/>
    </source>
</evidence>
<sequence length="332" mass="38393">METVDYFAQLRSQLTSFLFLNGDELTVSRLGLSITLFFKQGYTQEKKQRILACYRRFREEFGPHLRFHRHELKGLKKYSPENIAKVEEGILSQKKNQPCGWVVSDAKNEDEAPHYLMRYLDSDEANGDNSSSYLSLVLPWDYLKEQEGMARFTTWLDFLCEQLEPDSGDCGYCLVLPNDFYDYFPLEYQLALRYPALQVNSAVHTAKLQYGHSIRGINWITLLSKRFVKAINQLIRPIRVIPREGHSLHFYGEGHFNSTSTLAWYARYDRGPLHVTPLRGDHPALVSGIWRTDSLPGKQYFFAQGAIAFDVEGAETGTTVWHLIREAANMWE</sequence>
<dbReference type="RefSeq" id="WP_036840361.1">
    <property type="nucleotide sequence ID" value="NZ_CAWLUD010000054.1"/>
</dbReference>